<accession>U3GV61</accession>
<protein>
    <submittedName>
        <fullName evidence="1">Tegument protein</fullName>
    </submittedName>
</protein>
<dbReference type="OrthoDB" id="21407at10239"/>
<dbReference type="Pfam" id="PF02393">
    <property type="entry name" value="US22"/>
    <property type="match status" value="1"/>
</dbReference>
<name>U3GV61_9BETA</name>
<sequence length="309" mass="35722">MFVDLIRNYTSDDVVRGFVAKNCGLAIPFYWPQGFFLYICEYDRLGYDVDVIIKLEKLLCCPERLICLGFVSDDRNVGKNELDVLVLIGSGGRFYAACARTCAELYRIGDTFDSFIFKGLKRFYPIYHHVPEFAVADADDAMRAVDGVQAVKALRKTHGFRTFRLAWPENEEMVICDTEDDMFCSNAVKTLLSEMEKFGSFGRRGACRSLWVSLYMHVSGRIFSYDDNIGELTYIAECFHHFLKLGVRGHYKDHCLSGDFSGLRRRVPCPNSEAFLRKTAKFDANDTVLFMYRQRRYRLGHVRKESYRL</sequence>
<organism evidence="1 2">
    <name type="scientific">Suid betaherpesvirus 2</name>
    <dbReference type="NCBI Taxonomy" id="1608255"/>
    <lineage>
        <taxon>Viruses</taxon>
        <taxon>Duplodnaviria</taxon>
        <taxon>Heunggongvirae</taxon>
        <taxon>Peploviricota</taxon>
        <taxon>Herviviricetes</taxon>
        <taxon>Herpesvirales</taxon>
        <taxon>Orthoherpesviridae</taxon>
        <taxon>Betaherpesvirinae</taxon>
        <taxon>Roseolovirus</taxon>
        <taxon>Roseolovirus suidbeta2</taxon>
    </lineage>
</organism>
<dbReference type="GeneID" id="16747398"/>
<dbReference type="RefSeq" id="YP_008492948.1">
    <property type="nucleotide sequence ID" value="NC_022233.1"/>
</dbReference>
<dbReference type="InterPro" id="IPR003360">
    <property type="entry name" value="US22-like"/>
</dbReference>
<evidence type="ECO:0000313" key="2">
    <source>
        <dbReference type="Proteomes" id="UP000243849"/>
    </source>
</evidence>
<proteinExistence type="predicted"/>
<gene>
    <name evidence="1" type="primary">U3A</name>
</gene>
<reference evidence="1 2" key="1">
    <citation type="submission" date="2013-05" db="EMBL/GenBank/DDBJ databases">
        <title>Genome organization and molecular characterization of porcine cytomegalovirus.</title>
        <authorList>
            <person name="Gu W."/>
            <person name="Zhou L."/>
            <person name="Ge X."/>
            <person name="Guo X."/>
            <person name="Yang H."/>
        </authorList>
    </citation>
    <scope>NUCLEOTIDE SEQUENCE [LARGE SCALE GENOMIC DNA]</scope>
    <source>
        <strain evidence="1 2">BJ09</strain>
    </source>
</reference>
<keyword evidence="2" id="KW-1185">Reference proteome</keyword>
<evidence type="ECO:0000313" key="1">
    <source>
        <dbReference type="EMBL" id="AGT99203.1"/>
    </source>
</evidence>
<dbReference type="EMBL" id="KF017583">
    <property type="protein sequence ID" value="AGT99203.1"/>
    <property type="molecule type" value="Genomic_DNA"/>
</dbReference>
<dbReference type="KEGG" id="vg:16747398"/>
<dbReference type="Proteomes" id="UP000243849">
    <property type="component" value="Segment"/>
</dbReference>